<dbReference type="EMBL" id="AXCN02000467">
    <property type="status" value="NOT_ANNOTATED_CDS"/>
    <property type="molecule type" value="Genomic_DNA"/>
</dbReference>
<feature type="compositionally biased region" description="Low complexity" evidence="1">
    <location>
        <begin position="83"/>
        <end position="93"/>
    </location>
</feature>
<dbReference type="VEuPathDB" id="VectorBase:AFAF003371"/>
<dbReference type="EnsemblMetazoa" id="AFAF003371-RA">
    <property type="protein sequence ID" value="AFAF003371-PA"/>
    <property type="gene ID" value="AFAF003371"/>
</dbReference>
<reference evidence="2" key="2">
    <citation type="submission" date="2020-05" db="UniProtKB">
        <authorList>
            <consortium name="EnsemblMetazoa"/>
        </authorList>
    </citation>
    <scope>IDENTIFICATION</scope>
    <source>
        <strain evidence="2">FAR1</strain>
    </source>
</reference>
<evidence type="ECO:0000313" key="2">
    <source>
        <dbReference type="EnsemblMetazoa" id="AFAF003371-PA"/>
    </source>
</evidence>
<feature type="compositionally biased region" description="Polar residues" evidence="1">
    <location>
        <begin position="94"/>
        <end position="105"/>
    </location>
</feature>
<feature type="region of interest" description="Disordered" evidence="1">
    <location>
        <begin position="82"/>
        <end position="120"/>
    </location>
</feature>
<dbReference type="AlphaFoldDB" id="A0A182Q5C1"/>
<keyword evidence="3" id="KW-1185">Reference proteome</keyword>
<dbReference type="EMBL" id="AXCN02000468">
    <property type="status" value="NOT_ANNOTATED_CDS"/>
    <property type="molecule type" value="Genomic_DNA"/>
</dbReference>
<reference evidence="3" key="1">
    <citation type="submission" date="2014-01" db="EMBL/GenBank/DDBJ databases">
        <title>The Genome Sequence of Anopheles farauti FAR1 (V2).</title>
        <authorList>
            <consortium name="The Broad Institute Genomics Platform"/>
            <person name="Neafsey D.E."/>
            <person name="Besansky N."/>
            <person name="Howell P."/>
            <person name="Walton C."/>
            <person name="Young S.K."/>
            <person name="Zeng Q."/>
            <person name="Gargeya S."/>
            <person name="Fitzgerald M."/>
            <person name="Haas B."/>
            <person name="Abouelleil A."/>
            <person name="Allen A.W."/>
            <person name="Alvarado L."/>
            <person name="Arachchi H.M."/>
            <person name="Berlin A.M."/>
            <person name="Chapman S.B."/>
            <person name="Gainer-Dewar J."/>
            <person name="Goldberg J."/>
            <person name="Griggs A."/>
            <person name="Gujja S."/>
            <person name="Hansen M."/>
            <person name="Howarth C."/>
            <person name="Imamovic A."/>
            <person name="Ireland A."/>
            <person name="Larimer J."/>
            <person name="McCowan C."/>
            <person name="Murphy C."/>
            <person name="Pearson M."/>
            <person name="Poon T.W."/>
            <person name="Priest M."/>
            <person name="Roberts A."/>
            <person name="Saif S."/>
            <person name="Shea T."/>
            <person name="Sisk P."/>
            <person name="Sykes S."/>
            <person name="Wortman J."/>
            <person name="Nusbaum C."/>
            <person name="Birren B."/>
        </authorList>
    </citation>
    <scope>NUCLEOTIDE SEQUENCE [LARGE SCALE GENOMIC DNA]</scope>
    <source>
        <strain evidence="3">FAR1</strain>
    </source>
</reference>
<dbReference type="Proteomes" id="UP000075886">
    <property type="component" value="Unassembled WGS sequence"/>
</dbReference>
<protein>
    <submittedName>
        <fullName evidence="2">Uncharacterized protein</fullName>
    </submittedName>
</protein>
<sequence length="349" mass="37099">MLFAGGLYRLAYSVSRMFSYFCEWRSNSSPSGANSLSIPPVPDPPPRCPTPPPPLNAIRSYGLTSQRRMDLRLGVPLDAGVISSSSSASRSGSPTQTSWNESSFRPPTRDPPLLSDGDGDLAAALRFPPVDVLPLRPRDGLVLFARPRSFSFRLLLTDDLAPPAPPLSTGCVNRERLIKSYGSGLPLPRIEGRDFLPYSGQQQISTATSGGGGGGAGQYIACSGGGIPRTVPYTHVSAYFIVASWVAPDVAVADESDVGPLFTGASEGFCVGIFWRRCLAVGALKQRKCETITDTQTGNFSSGSKIIMTALAARGPLQDRDGKILLSVRSTTCIILSMSAGRRGRNGQN</sequence>
<organism evidence="2 3">
    <name type="scientific">Anopheles farauti</name>
    <dbReference type="NCBI Taxonomy" id="69004"/>
    <lineage>
        <taxon>Eukaryota</taxon>
        <taxon>Metazoa</taxon>
        <taxon>Ecdysozoa</taxon>
        <taxon>Arthropoda</taxon>
        <taxon>Hexapoda</taxon>
        <taxon>Insecta</taxon>
        <taxon>Pterygota</taxon>
        <taxon>Neoptera</taxon>
        <taxon>Endopterygota</taxon>
        <taxon>Diptera</taxon>
        <taxon>Nematocera</taxon>
        <taxon>Culicoidea</taxon>
        <taxon>Culicidae</taxon>
        <taxon>Anophelinae</taxon>
        <taxon>Anopheles</taxon>
    </lineage>
</organism>
<feature type="compositionally biased region" description="Pro residues" evidence="1">
    <location>
        <begin position="39"/>
        <end position="55"/>
    </location>
</feature>
<name>A0A182Q5C1_9DIPT</name>
<evidence type="ECO:0000313" key="3">
    <source>
        <dbReference type="Proteomes" id="UP000075886"/>
    </source>
</evidence>
<evidence type="ECO:0000256" key="1">
    <source>
        <dbReference type="SAM" id="MobiDB-lite"/>
    </source>
</evidence>
<accession>A0A182Q5C1</accession>
<feature type="region of interest" description="Disordered" evidence="1">
    <location>
        <begin position="31"/>
        <end position="59"/>
    </location>
</feature>
<feature type="compositionally biased region" description="Low complexity" evidence="1">
    <location>
        <begin position="111"/>
        <end position="120"/>
    </location>
</feature>
<proteinExistence type="predicted"/>